<evidence type="ECO:0000259" key="1">
    <source>
        <dbReference type="Pfam" id="PF00934"/>
    </source>
</evidence>
<comment type="caution">
    <text evidence="2">The sequence shown here is derived from an EMBL/GenBank/DDBJ whole genome shotgun (WGS) entry which is preliminary data.</text>
</comment>
<feature type="domain" description="PE" evidence="1">
    <location>
        <begin position="6"/>
        <end position="93"/>
    </location>
</feature>
<protein>
    <recommendedName>
        <fullName evidence="1">PE domain-containing protein</fullName>
    </recommendedName>
</protein>
<dbReference type="InterPro" id="IPR038332">
    <property type="entry name" value="PPE_sf"/>
</dbReference>
<evidence type="ECO:0000313" key="3">
    <source>
        <dbReference type="Proteomes" id="UP000465360"/>
    </source>
</evidence>
<gene>
    <name evidence="2" type="ORF">MBOU_24150</name>
</gene>
<dbReference type="Gene3D" id="1.10.287.850">
    <property type="entry name" value="HP0062-like domain"/>
    <property type="match status" value="1"/>
</dbReference>
<name>A0A7I9YPG6_MYCBU</name>
<evidence type="ECO:0000313" key="2">
    <source>
        <dbReference type="EMBL" id="GFG90373.1"/>
    </source>
</evidence>
<accession>A0A7I9YPG6</accession>
<dbReference type="Proteomes" id="UP000465360">
    <property type="component" value="Unassembled WGS sequence"/>
</dbReference>
<dbReference type="EMBL" id="BLKZ01000001">
    <property type="protein sequence ID" value="GFG90373.1"/>
    <property type="molecule type" value="Genomic_DNA"/>
</dbReference>
<proteinExistence type="predicted"/>
<dbReference type="InterPro" id="IPR000084">
    <property type="entry name" value="PE-PGRS_N"/>
</dbReference>
<reference evidence="2 3" key="1">
    <citation type="journal article" date="2019" name="Emerg. Microbes Infect.">
        <title>Comprehensive subspecies identification of 175 nontuberculous mycobacteria species based on 7547 genomic profiles.</title>
        <authorList>
            <person name="Matsumoto Y."/>
            <person name="Kinjo T."/>
            <person name="Motooka D."/>
            <person name="Nabeya D."/>
            <person name="Jung N."/>
            <person name="Uechi K."/>
            <person name="Horii T."/>
            <person name="Iida T."/>
            <person name="Fujita J."/>
            <person name="Nakamura S."/>
        </authorList>
    </citation>
    <scope>NUCLEOTIDE SEQUENCE [LARGE SCALE GENOMIC DNA]</scope>
    <source>
        <strain evidence="2 3">JCM 30725</strain>
    </source>
</reference>
<dbReference type="RefSeq" id="WP_163711932.1">
    <property type="nucleotide sequence ID" value="NZ_BLKZ01000001.1"/>
</dbReference>
<keyword evidence="3" id="KW-1185">Reference proteome</keyword>
<dbReference type="Pfam" id="PF00934">
    <property type="entry name" value="PE"/>
    <property type="match status" value="1"/>
</dbReference>
<dbReference type="SUPFAM" id="SSF140459">
    <property type="entry name" value="PE/PPE dimer-like"/>
    <property type="match status" value="1"/>
</dbReference>
<sequence>MSLHPVIPEALAAVRASLEDLGSALRGASAAAVNRAAAITPPAADEVSSAITALFASHVDEFAAANSEASTFHTEFVKLLGSGAVQYLFAESADAQQTLVDALNGLAQALLSCPLPGLGDGAPEAAMTEISDVDAPFGRIEVVHKVAAPVDDGTGSVSAPMSPATPYEDASWSITGSAPAGETPATIILTGGSNQLPPQLRLLGAAGGSMVTGGVCLLDGVGEASNVLSSGDHSGAASVFFTRTVELTMGSFEGPGGPTVSVHLPFGGLYTPSAPVMLSVPGYSSTDDAGSV</sequence>
<dbReference type="AlphaFoldDB" id="A0A7I9YPG6"/>
<organism evidence="2 3">
    <name type="scientific">Mycobacterium bourgelatii</name>
    <dbReference type="NCBI Taxonomy" id="1273442"/>
    <lineage>
        <taxon>Bacteria</taxon>
        <taxon>Bacillati</taxon>
        <taxon>Actinomycetota</taxon>
        <taxon>Actinomycetes</taxon>
        <taxon>Mycobacteriales</taxon>
        <taxon>Mycobacteriaceae</taxon>
        <taxon>Mycobacterium</taxon>
    </lineage>
</organism>